<evidence type="ECO:0000313" key="2">
    <source>
        <dbReference type="Proteomes" id="UP001054252"/>
    </source>
</evidence>
<dbReference type="AlphaFoldDB" id="A0AAV5MT85"/>
<protein>
    <submittedName>
        <fullName evidence="1">Uncharacterized protein</fullName>
    </submittedName>
</protein>
<name>A0AAV5MT85_9ROSI</name>
<dbReference type="EMBL" id="BPVZ01000875">
    <property type="protein sequence ID" value="GKV52809.1"/>
    <property type="molecule type" value="Genomic_DNA"/>
</dbReference>
<gene>
    <name evidence="1" type="ORF">SLEP1_g59370</name>
</gene>
<sequence>MDVLKDNLEEVEIGSSVDSIQNLLESQRELFHSQTDQLRNVVVKQCQLTGVNPLAQEMAAGALSIKIGKRPRDLLNPKAIKYRQAVFAIKDAISKKESREISALFGVTVT</sequence>
<accession>A0AAV5MT85</accession>
<organism evidence="1 2">
    <name type="scientific">Rubroshorea leprosula</name>
    <dbReference type="NCBI Taxonomy" id="152421"/>
    <lineage>
        <taxon>Eukaryota</taxon>
        <taxon>Viridiplantae</taxon>
        <taxon>Streptophyta</taxon>
        <taxon>Embryophyta</taxon>
        <taxon>Tracheophyta</taxon>
        <taxon>Spermatophyta</taxon>
        <taxon>Magnoliopsida</taxon>
        <taxon>eudicotyledons</taxon>
        <taxon>Gunneridae</taxon>
        <taxon>Pentapetalae</taxon>
        <taxon>rosids</taxon>
        <taxon>malvids</taxon>
        <taxon>Malvales</taxon>
        <taxon>Dipterocarpaceae</taxon>
        <taxon>Rubroshorea</taxon>
    </lineage>
</organism>
<comment type="caution">
    <text evidence="1">The sequence shown here is derived from an EMBL/GenBank/DDBJ whole genome shotgun (WGS) entry which is preliminary data.</text>
</comment>
<keyword evidence="2" id="KW-1185">Reference proteome</keyword>
<reference evidence="1 2" key="1">
    <citation type="journal article" date="2021" name="Commun. Biol.">
        <title>The genome of Shorea leprosula (Dipterocarpaceae) highlights the ecological relevance of drought in aseasonal tropical rainforests.</title>
        <authorList>
            <person name="Ng K.K.S."/>
            <person name="Kobayashi M.J."/>
            <person name="Fawcett J.A."/>
            <person name="Hatakeyama M."/>
            <person name="Paape T."/>
            <person name="Ng C.H."/>
            <person name="Ang C.C."/>
            <person name="Tnah L.H."/>
            <person name="Lee C.T."/>
            <person name="Nishiyama T."/>
            <person name="Sese J."/>
            <person name="O'Brien M.J."/>
            <person name="Copetti D."/>
            <person name="Mohd Noor M.I."/>
            <person name="Ong R.C."/>
            <person name="Putra M."/>
            <person name="Sireger I.Z."/>
            <person name="Indrioko S."/>
            <person name="Kosugi Y."/>
            <person name="Izuno A."/>
            <person name="Isagi Y."/>
            <person name="Lee S.L."/>
            <person name="Shimizu K.K."/>
        </authorList>
    </citation>
    <scope>NUCLEOTIDE SEQUENCE [LARGE SCALE GENOMIC DNA]</scope>
    <source>
        <strain evidence="1">214</strain>
    </source>
</reference>
<evidence type="ECO:0000313" key="1">
    <source>
        <dbReference type="EMBL" id="GKV52809.1"/>
    </source>
</evidence>
<proteinExistence type="predicted"/>
<dbReference type="Proteomes" id="UP001054252">
    <property type="component" value="Unassembled WGS sequence"/>
</dbReference>